<organism evidence="1">
    <name type="scientific">Salmonella enterica</name>
    <name type="common">Salmonella choleraesuis</name>
    <dbReference type="NCBI Taxonomy" id="28901"/>
    <lineage>
        <taxon>Bacteria</taxon>
        <taxon>Pseudomonadati</taxon>
        <taxon>Pseudomonadota</taxon>
        <taxon>Gammaproteobacteria</taxon>
        <taxon>Enterobacterales</taxon>
        <taxon>Enterobacteriaceae</taxon>
        <taxon>Salmonella</taxon>
    </lineage>
</organism>
<protein>
    <recommendedName>
        <fullName evidence="2">DUF4102 domain-containing protein</fullName>
    </recommendedName>
</protein>
<gene>
    <name evidence="1" type="ORF">AMM99_25055</name>
</gene>
<comment type="caution">
    <text evidence="1">The sequence shown here is derived from an EMBL/GenBank/DDBJ whole genome shotgun (WGS) entry which is preliminary data.</text>
</comment>
<evidence type="ECO:0000313" key="1">
    <source>
        <dbReference type="EMBL" id="EBP8539809.1"/>
    </source>
</evidence>
<dbReference type="EMBL" id="AAGMUQ010000027">
    <property type="protein sequence ID" value="EBP8539809.1"/>
    <property type="molecule type" value="Genomic_DNA"/>
</dbReference>
<accession>A0A5U4CX89</accession>
<proteinExistence type="predicted"/>
<evidence type="ECO:0008006" key="2">
    <source>
        <dbReference type="Google" id="ProtNLM"/>
    </source>
</evidence>
<sequence>MRKNDFLAFISEEKNRGAVRFSLCFNSKGEIVLHWTNEAGQRVWTLLSANRGKNPSKANRERMVNFRRWLLDARQGMGGDSS</sequence>
<reference evidence="1" key="1">
    <citation type="submission" date="2018-07" db="EMBL/GenBank/DDBJ databases">
        <authorList>
            <consortium name="PulseNet: The National Subtyping Network for Foodborne Disease Surveillance"/>
            <person name="Tarr C.L."/>
            <person name="Trees E."/>
            <person name="Katz L.S."/>
            <person name="Carleton-Romer H.A."/>
            <person name="Stroika S."/>
            <person name="Kucerova Z."/>
            <person name="Roache K.F."/>
            <person name="Sabol A.L."/>
            <person name="Besser J."/>
            <person name="Gerner-Smidt P."/>
        </authorList>
    </citation>
    <scope>NUCLEOTIDE SEQUENCE</scope>
    <source>
        <strain evidence="1">2015K-0757</strain>
    </source>
</reference>
<dbReference type="AlphaFoldDB" id="A0A5U4CX89"/>
<name>A0A5U4CX89_SALER</name>